<protein>
    <recommendedName>
        <fullName evidence="3">Nucleotidyl transferase AbiEii/AbiGii toxin family protein</fullName>
    </recommendedName>
</protein>
<dbReference type="EMBL" id="JAPFQL010000004">
    <property type="protein sequence ID" value="MDC5695983.1"/>
    <property type="molecule type" value="Genomic_DNA"/>
</dbReference>
<gene>
    <name evidence="1" type="ORF">OO014_01845</name>
</gene>
<comment type="caution">
    <text evidence="1">The sequence shown here is derived from an EMBL/GenBank/DDBJ whole genome shotgun (WGS) entry which is preliminary data.</text>
</comment>
<accession>A0ABT5GCN9</accession>
<organism evidence="1 2">
    <name type="scientific">Intrasporangium calvum</name>
    <dbReference type="NCBI Taxonomy" id="53358"/>
    <lineage>
        <taxon>Bacteria</taxon>
        <taxon>Bacillati</taxon>
        <taxon>Actinomycetota</taxon>
        <taxon>Actinomycetes</taxon>
        <taxon>Micrococcales</taxon>
        <taxon>Intrasporangiaceae</taxon>
        <taxon>Intrasporangium</taxon>
    </lineage>
</organism>
<dbReference type="RefSeq" id="WP_272460560.1">
    <property type="nucleotide sequence ID" value="NZ_JAPFQL010000004.1"/>
</dbReference>
<evidence type="ECO:0008006" key="3">
    <source>
        <dbReference type="Google" id="ProtNLM"/>
    </source>
</evidence>
<reference evidence="1 2" key="1">
    <citation type="submission" date="2022-11" db="EMBL/GenBank/DDBJ databases">
        <title>Anaerobic phenanthrene biodegradation by a DNRA strain PheN6.</title>
        <authorList>
            <person name="Zhang Z."/>
        </authorList>
    </citation>
    <scope>NUCLEOTIDE SEQUENCE [LARGE SCALE GENOMIC DNA]</scope>
    <source>
        <strain evidence="1 2">PheN6</strain>
    </source>
</reference>
<name>A0ABT5GCN9_9MICO</name>
<sequence>MIVLPAMGARQEAAWHALLDLYEAHPHDWTLIGGQLVHLHCAERGFRPQRPTDDADAVVNGRDATVLGSVTASLKALQFAPAAASADGIQHRWTRGEAVIDVLVPEGMGERAEARPSITGFPTVAAPGGTQALARTEVVEVQVAARIGRIPRPSLVGAMILKAKARIDTLGANRERHCEDFAVLTAMLAATDTRGLALTKGERRSLRVMIELTRQHDRAMLVPDVEPRLERLGQLVG</sequence>
<evidence type="ECO:0000313" key="1">
    <source>
        <dbReference type="EMBL" id="MDC5695983.1"/>
    </source>
</evidence>
<keyword evidence="2" id="KW-1185">Reference proteome</keyword>
<proteinExistence type="predicted"/>
<dbReference type="Proteomes" id="UP001150259">
    <property type="component" value="Unassembled WGS sequence"/>
</dbReference>
<evidence type="ECO:0000313" key="2">
    <source>
        <dbReference type="Proteomes" id="UP001150259"/>
    </source>
</evidence>